<dbReference type="Proteomes" id="UP000077278">
    <property type="component" value="Unassembled WGS sequence"/>
</dbReference>
<protein>
    <submittedName>
        <fullName evidence="1">Uncharacterized protein</fullName>
    </submittedName>
</protein>
<dbReference type="EMBL" id="FKDD01000043">
    <property type="protein sequence ID" value="SAD51922.1"/>
    <property type="molecule type" value="Genomic_DNA"/>
</dbReference>
<sequence>MNGQGGRIYAHKIGIKQSMHCWSHQDAIRRIVPGSMFNVCRIQDTAINPTGYRTTAREILDEQSFKFTLCHATTLRHYALAVLTLDI</sequence>
<gene>
    <name evidence="1" type="ORF">SAMEA2273136_04944</name>
</gene>
<proteinExistence type="predicted"/>
<dbReference type="AlphaFoldDB" id="A0ABD7KR22"/>
<reference evidence="1 2" key="1">
    <citation type="submission" date="2016-03" db="EMBL/GenBank/DDBJ databases">
        <authorList>
            <consortium name="Pathogen Informatics"/>
        </authorList>
    </citation>
    <scope>NUCLEOTIDE SEQUENCE [LARGE SCALE GENOMIC DNA]</scope>
    <source>
        <strain evidence="2">e264</strain>
    </source>
</reference>
<organism evidence="1 2">
    <name type="scientific">Enterobacter roggenkampii</name>
    <dbReference type="NCBI Taxonomy" id="1812935"/>
    <lineage>
        <taxon>Bacteria</taxon>
        <taxon>Pseudomonadati</taxon>
        <taxon>Pseudomonadota</taxon>
        <taxon>Gammaproteobacteria</taxon>
        <taxon>Enterobacterales</taxon>
        <taxon>Enterobacteriaceae</taxon>
        <taxon>Enterobacter</taxon>
        <taxon>Enterobacter cloacae complex</taxon>
    </lineage>
</organism>
<comment type="caution">
    <text evidence="1">The sequence shown here is derived from an EMBL/GenBank/DDBJ whole genome shotgun (WGS) entry which is preliminary data.</text>
</comment>
<accession>A0ABD7KR22</accession>
<evidence type="ECO:0000313" key="1">
    <source>
        <dbReference type="EMBL" id="SAD51922.1"/>
    </source>
</evidence>
<evidence type="ECO:0000313" key="2">
    <source>
        <dbReference type="Proteomes" id="UP000077278"/>
    </source>
</evidence>
<name>A0ABD7KR22_9ENTR</name>